<dbReference type="InterPro" id="IPR036286">
    <property type="entry name" value="LexA/Signal_pep-like_sf"/>
</dbReference>
<accession>A0A430G667</accession>
<name>A0A430G667_9SPHN</name>
<protein>
    <recommendedName>
        <fullName evidence="3">Peptidase S24/S26A/S26B/S26C domain-containing protein</fullName>
    </recommendedName>
</protein>
<reference evidence="1 2" key="1">
    <citation type="submission" date="2018-07" db="EMBL/GenBank/DDBJ databases">
        <title>Genomic and Epidemiologic Investigation of an Indolent Hospital Outbreak.</title>
        <authorList>
            <person name="Johnson R.C."/>
            <person name="Deming C."/>
            <person name="Conlan S."/>
            <person name="Zellmer C.J."/>
            <person name="Michelin A.V."/>
            <person name="Lee-Lin S."/>
            <person name="Thomas P.J."/>
            <person name="Park M."/>
            <person name="Weingarten R.A."/>
            <person name="Less J."/>
            <person name="Dekker J.P."/>
            <person name="Frank K.M."/>
            <person name="Musser K.A."/>
            <person name="Mcquiston J.R."/>
            <person name="Henderson D.K."/>
            <person name="Lau A.F."/>
            <person name="Palmore T.N."/>
            <person name="Segre J.A."/>
        </authorList>
    </citation>
    <scope>NUCLEOTIDE SEQUENCE [LARGE SCALE GENOMIC DNA]</scope>
    <source>
        <strain evidence="1 2">SK-CDC1_0717</strain>
    </source>
</reference>
<evidence type="ECO:0000313" key="2">
    <source>
        <dbReference type="Proteomes" id="UP000287746"/>
    </source>
</evidence>
<evidence type="ECO:0008006" key="3">
    <source>
        <dbReference type="Google" id="ProtNLM"/>
    </source>
</evidence>
<dbReference type="Proteomes" id="UP000287746">
    <property type="component" value="Unassembled WGS sequence"/>
</dbReference>
<proteinExistence type="predicted"/>
<dbReference type="SUPFAM" id="SSF51306">
    <property type="entry name" value="LexA/Signal peptidase"/>
    <property type="match status" value="1"/>
</dbReference>
<comment type="caution">
    <text evidence="1">The sequence shown here is derived from an EMBL/GenBank/DDBJ whole genome shotgun (WGS) entry which is preliminary data.</text>
</comment>
<dbReference type="EMBL" id="QQYZ01000004">
    <property type="protein sequence ID" value="RSY88070.1"/>
    <property type="molecule type" value="Genomic_DNA"/>
</dbReference>
<evidence type="ECO:0000313" key="1">
    <source>
        <dbReference type="EMBL" id="RSY88070.1"/>
    </source>
</evidence>
<dbReference type="AlphaFoldDB" id="A0A430G667"/>
<sequence>MVMTTSDSRIPHGDASLPFIHPDDMPDLYALTGRGTYMMPLIDDGAVLVMDKNQIPSVGDTVALTFTREAAQRYHMPGMLKRLAYALPPAEFAELGLIVVEQLTPHRLYTFPVGDVLAVHKCIGFAESSGVGEARYRPSQESPRATAEMLERCIHS</sequence>
<gene>
    <name evidence="1" type="ORF">DAH66_06355</name>
</gene>
<organism evidence="1 2">
    <name type="scientific">Sphingomonas koreensis</name>
    <dbReference type="NCBI Taxonomy" id="93064"/>
    <lineage>
        <taxon>Bacteria</taxon>
        <taxon>Pseudomonadati</taxon>
        <taxon>Pseudomonadota</taxon>
        <taxon>Alphaproteobacteria</taxon>
        <taxon>Sphingomonadales</taxon>
        <taxon>Sphingomonadaceae</taxon>
        <taxon>Sphingomonas</taxon>
    </lineage>
</organism>